<dbReference type="GO" id="GO:0016747">
    <property type="term" value="F:acyltransferase activity, transferring groups other than amino-acyl groups"/>
    <property type="evidence" value="ECO:0007669"/>
    <property type="project" value="InterPro"/>
</dbReference>
<sequence>MGPGDAGQAFAGICGLQPVSDLLQREPRMRGGVEPVIALRPELWGWGLAKRALEAVADHAREGCGLRRLVAVVDAPKELSHRLPLRCGFERIGIAPGAAHARILYARSLAAAAS</sequence>
<dbReference type="EMBL" id="CP058691">
    <property type="protein sequence ID" value="QLH16558.1"/>
    <property type="molecule type" value="Genomic_DNA"/>
</dbReference>
<dbReference type="Gene3D" id="3.40.630.30">
    <property type="match status" value="1"/>
</dbReference>
<proteinExistence type="predicted"/>
<dbReference type="Pfam" id="PF13302">
    <property type="entry name" value="Acetyltransf_3"/>
    <property type="match status" value="1"/>
</dbReference>
<feature type="domain" description="N-acetyltransferase" evidence="1">
    <location>
        <begin position="10"/>
        <end position="90"/>
    </location>
</feature>
<geneLocation type="plasmid" evidence="2 3">
    <name>unnamed1</name>
</geneLocation>
<accession>A0A7H9C0B5</accession>
<organism evidence="2 3">
    <name type="scientific">Paracoccus pantotrophus</name>
    <name type="common">Thiosphaera pantotropha</name>
    <dbReference type="NCBI Taxonomy" id="82367"/>
    <lineage>
        <taxon>Bacteria</taxon>
        <taxon>Pseudomonadati</taxon>
        <taxon>Pseudomonadota</taxon>
        <taxon>Alphaproteobacteria</taxon>
        <taxon>Rhodobacterales</taxon>
        <taxon>Paracoccaceae</taxon>
        <taxon>Paracoccus</taxon>
    </lineage>
</organism>
<protein>
    <submittedName>
        <fullName evidence="2">GNAT family N-acetyltransferase</fullName>
    </submittedName>
</protein>
<keyword evidence="2" id="KW-0614">Plasmid</keyword>
<dbReference type="Proteomes" id="UP000509322">
    <property type="component" value="Plasmid unnamed1"/>
</dbReference>
<evidence type="ECO:0000259" key="1">
    <source>
        <dbReference type="Pfam" id="PF13302"/>
    </source>
</evidence>
<name>A0A7H9C0B5_PARPN</name>
<dbReference type="InterPro" id="IPR016181">
    <property type="entry name" value="Acyl_CoA_acyltransferase"/>
</dbReference>
<dbReference type="SUPFAM" id="SSF55729">
    <property type="entry name" value="Acyl-CoA N-acyltransferases (Nat)"/>
    <property type="match status" value="1"/>
</dbReference>
<dbReference type="InterPro" id="IPR000182">
    <property type="entry name" value="GNAT_dom"/>
</dbReference>
<dbReference type="AlphaFoldDB" id="A0A7H9C0B5"/>
<dbReference type="RefSeq" id="WP_167521744.1">
    <property type="nucleotide sequence ID" value="NZ_CP038205.1"/>
</dbReference>
<gene>
    <name evidence="2" type="ORF">HYQ43_20195</name>
</gene>
<evidence type="ECO:0000313" key="2">
    <source>
        <dbReference type="EMBL" id="QLH16558.1"/>
    </source>
</evidence>
<evidence type="ECO:0000313" key="3">
    <source>
        <dbReference type="Proteomes" id="UP000509322"/>
    </source>
</evidence>
<dbReference type="GeneID" id="51373232"/>
<reference evidence="2 3" key="1">
    <citation type="submission" date="2020-07" db="EMBL/GenBank/DDBJ databases">
        <title>The complete genome of Paracoccus pantotrophus ACCC 10489.</title>
        <authorList>
            <person name="Si Y."/>
        </authorList>
    </citation>
    <scope>NUCLEOTIDE SEQUENCE [LARGE SCALE GENOMIC DNA]</scope>
    <source>
        <strain evidence="3">ACCC 10489</strain>
        <plasmid evidence="2 3">unnamed1</plasmid>
    </source>
</reference>
<keyword evidence="2" id="KW-0808">Transferase</keyword>